<protein>
    <recommendedName>
        <fullName evidence="2">Zn(2)-C6 fungal-type domain-containing protein</fullName>
    </recommendedName>
</protein>
<evidence type="ECO:0000259" key="2">
    <source>
        <dbReference type="PROSITE" id="PS50048"/>
    </source>
</evidence>
<reference evidence="4" key="2">
    <citation type="submission" date="2015-01" db="EMBL/GenBank/DDBJ databases">
        <title>Evolutionary Origins and Diversification of the Mycorrhizal Mutualists.</title>
        <authorList>
            <consortium name="DOE Joint Genome Institute"/>
            <consortium name="Mycorrhizal Genomics Consortium"/>
            <person name="Kohler A."/>
            <person name="Kuo A."/>
            <person name="Nagy L.G."/>
            <person name="Floudas D."/>
            <person name="Copeland A."/>
            <person name="Barry K.W."/>
            <person name="Cichocki N."/>
            <person name="Veneault-Fourrey C."/>
            <person name="LaButti K."/>
            <person name="Lindquist E.A."/>
            <person name="Lipzen A."/>
            <person name="Lundell T."/>
            <person name="Morin E."/>
            <person name="Murat C."/>
            <person name="Riley R."/>
            <person name="Ohm R."/>
            <person name="Sun H."/>
            <person name="Tunlid A."/>
            <person name="Henrissat B."/>
            <person name="Grigoriev I.V."/>
            <person name="Hibbett D.S."/>
            <person name="Martin F."/>
        </authorList>
    </citation>
    <scope>NUCLEOTIDE SEQUENCE [LARGE SCALE GENOMIC DNA]</scope>
    <source>
        <strain evidence="4">F 1598</strain>
    </source>
</reference>
<dbReference type="GO" id="GO:0008270">
    <property type="term" value="F:zinc ion binding"/>
    <property type="evidence" value="ECO:0007669"/>
    <property type="project" value="InterPro"/>
</dbReference>
<evidence type="ECO:0000256" key="1">
    <source>
        <dbReference type="SAM" id="MobiDB-lite"/>
    </source>
</evidence>
<feature type="region of interest" description="Disordered" evidence="1">
    <location>
        <begin position="429"/>
        <end position="456"/>
    </location>
</feature>
<proteinExistence type="predicted"/>
<feature type="compositionally biased region" description="Low complexity" evidence="1">
    <location>
        <begin position="522"/>
        <end position="537"/>
    </location>
</feature>
<feature type="region of interest" description="Disordered" evidence="1">
    <location>
        <begin position="278"/>
        <end position="329"/>
    </location>
</feature>
<dbReference type="OrthoDB" id="6365676at2759"/>
<feature type="compositionally biased region" description="Polar residues" evidence="1">
    <location>
        <begin position="628"/>
        <end position="642"/>
    </location>
</feature>
<feature type="compositionally biased region" description="Polar residues" evidence="1">
    <location>
        <begin position="653"/>
        <end position="671"/>
    </location>
</feature>
<gene>
    <name evidence="3" type="ORF">PILCRDRAFT_15339</name>
</gene>
<dbReference type="STRING" id="765440.A0A0C3EZF1"/>
<dbReference type="InterPro" id="IPR001138">
    <property type="entry name" value="Zn2Cys6_DnaBD"/>
</dbReference>
<dbReference type="PROSITE" id="PS50048">
    <property type="entry name" value="ZN2_CY6_FUNGAL_2"/>
    <property type="match status" value="1"/>
</dbReference>
<reference evidence="3 4" key="1">
    <citation type="submission" date="2014-04" db="EMBL/GenBank/DDBJ databases">
        <authorList>
            <consortium name="DOE Joint Genome Institute"/>
            <person name="Kuo A."/>
            <person name="Tarkka M."/>
            <person name="Buscot F."/>
            <person name="Kohler A."/>
            <person name="Nagy L.G."/>
            <person name="Floudas D."/>
            <person name="Copeland A."/>
            <person name="Barry K.W."/>
            <person name="Cichocki N."/>
            <person name="Veneault-Fourrey C."/>
            <person name="LaButti K."/>
            <person name="Lindquist E.A."/>
            <person name="Lipzen A."/>
            <person name="Lundell T."/>
            <person name="Morin E."/>
            <person name="Murat C."/>
            <person name="Sun H."/>
            <person name="Tunlid A."/>
            <person name="Henrissat B."/>
            <person name="Grigoriev I.V."/>
            <person name="Hibbett D.S."/>
            <person name="Martin F."/>
            <person name="Nordberg H.P."/>
            <person name="Cantor M.N."/>
            <person name="Hua S.X."/>
        </authorList>
    </citation>
    <scope>NUCLEOTIDE SEQUENCE [LARGE SCALE GENOMIC DNA]</scope>
    <source>
        <strain evidence="3 4">F 1598</strain>
    </source>
</reference>
<dbReference type="GO" id="GO:0000981">
    <property type="term" value="F:DNA-binding transcription factor activity, RNA polymerase II-specific"/>
    <property type="evidence" value="ECO:0007669"/>
    <property type="project" value="InterPro"/>
</dbReference>
<name>A0A0C3EZF1_PILCF</name>
<dbReference type="AlphaFoldDB" id="A0A0C3EZF1"/>
<feature type="compositionally biased region" description="Polar residues" evidence="1">
    <location>
        <begin position="429"/>
        <end position="450"/>
    </location>
</feature>
<dbReference type="InParanoid" id="A0A0C3EZF1"/>
<dbReference type="Proteomes" id="UP000054166">
    <property type="component" value="Unassembled WGS sequence"/>
</dbReference>
<feature type="compositionally biased region" description="Polar residues" evidence="1">
    <location>
        <begin position="510"/>
        <end position="521"/>
    </location>
</feature>
<feature type="domain" description="Zn(2)-C6 fungal-type" evidence="2">
    <location>
        <begin position="86"/>
        <end position="115"/>
    </location>
</feature>
<evidence type="ECO:0000313" key="4">
    <source>
        <dbReference type="Proteomes" id="UP000054166"/>
    </source>
</evidence>
<evidence type="ECO:0000313" key="3">
    <source>
        <dbReference type="EMBL" id="KIM73309.1"/>
    </source>
</evidence>
<feature type="compositionally biased region" description="Polar residues" evidence="1">
    <location>
        <begin position="538"/>
        <end position="547"/>
    </location>
</feature>
<dbReference type="CDD" id="cd00067">
    <property type="entry name" value="GAL4"/>
    <property type="match status" value="1"/>
</dbReference>
<dbReference type="EMBL" id="KN833086">
    <property type="protein sequence ID" value="KIM73309.1"/>
    <property type="molecule type" value="Genomic_DNA"/>
</dbReference>
<feature type="region of interest" description="Disordered" evidence="1">
    <location>
        <begin position="566"/>
        <end position="675"/>
    </location>
</feature>
<organism evidence="3 4">
    <name type="scientific">Piloderma croceum (strain F 1598)</name>
    <dbReference type="NCBI Taxonomy" id="765440"/>
    <lineage>
        <taxon>Eukaryota</taxon>
        <taxon>Fungi</taxon>
        <taxon>Dikarya</taxon>
        <taxon>Basidiomycota</taxon>
        <taxon>Agaricomycotina</taxon>
        <taxon>Agaricomycetes</taxon>
        <taxon>Agaricomycetidae</taxon>
        <taxon>Atheliales</taxon>
        <taxon>Atheliaceae</taxon>
        <taxon>Piloderma</taxon>
    </lineage>
</organism>
<accession>A0A0C3EZF1</accession>
<dbReference type="HOGENOM" id="CLU_016934_0_0_1"/>
<feature type="compositionally biased region" description="Low complexity" evidence="1">
    <location>
        <begin position="305"/>
        <end position="321"/>
    </location>
</feature>
<keyword evidence="4" id="KW-1185">Reference proteome</keyword>
<feature type="region of interest" description="Disordered" evidence="1">
    <location>
        <begin position="491"/>
        <end position="547"/>
    </location>
</feature>
<feature type="compositionally biased region" description="Polar residues" evidence="1">
    <location>
        <begin position="591"/>
        <end position="610"/>
    </location>
</feature>
<sequence>MLILHIIEQTLGIAHINAYIVEISSREGLSLPLLIQAIFSFRFPRSDLLARHVNKCHANEKQIPAVNANRRKGSASASRATTSKQACDQCVQSSLPCDGCNPCAKCVQRKCRCTYVKFHRQTAPTGPGHNPRPVSAHSRLATQPHADDFILGPPPMSVPSMSATDSYAHTFNFPHIYPPSEHQLSNLPDGSDFAAKYRAQAELLRRDGTPIAPTNGSAPSGVVPGLYTDPDATTSWFGWGQDGSTHPNMSTGQIGYTNESILADRYILNESRGQLSGLSGPNADTYAGGMPGYGRQRRESVDFGSDGSSTSHSAVSSASSSNIHLPLDTSARQQQMTYHVGTGDYRQFPQLIASQQDINHSRHDTEHYPLHHDLRHSASHPNLQNHEGGFSSAFGLMSIDDPNVIAGLAADGAPFFSNAAMNMAPQDPNVTPMPNKQPRDSNGISTSLTTPGLAREAETRELRDFWKQYMQTPLTGPGSSALDAAAQVGFYPNQRSPASPNGSRRVRVSSLPSAQTPSSDIAGNVNGGRAPARGANGTSSIRTTLHGNTDDLRSYEAAVLARKTPTLHLVPRKGRGSMNAASASPPNAPSRTNVNSLAPATNQNHFTGRPSSSSSTSSLANALDRPSHLTSRVDQASGSSASFARPPSRESLSESATSDRPSFKRLSSQTLGPAKAKRALLSTEADNADVPAVGSNIHAMNIGKGLSGLHSATANYHR</sequence>
<feature type="compositionally biased region" description="Polar residues" evidence="1">
    <location>
        <begin position="493"/>
        <end position="502"/>
    </location>
</feature>